<keyword evidence="1" id="KW-1133">Transmembrane helix</keyword>
<comment type="caution">
    <text evidence="2">The sequence shown here is derived from an EMBL/GenBank/DDBJ whole genome shotgun (WGS) entry which is preliminary data.</text>
</comment>
<sequence length="356" mass="38605">MPDIETGHYFLTMLAPVKVGAVEGEFGCSYRQRLQTVLSSLPNSEVTANSRGVAPGSPFARNTMTHLARFVIIDDQPYNGRENGDTLVSKLGGVDPLVHQPVDRLTMPYLLFAADFDVRQVPGRGGALVDHPDPLQDITHTLWNTMQAELRDVFSNCHGFEAVNSAEGFEAYVRLCRVETTMPFNDYYPYEPAELAGVLAKLRPDLPVPIGAIKTGAKLLAGLVGLWLVSILGAAFLPEGGVERFLGTVSRWGLLVVPLLLAGAAAWLYSLYRKIMTQGPKPLPRSAGLPEVLKALYVQQRFVDFAIANQGAEPAPLLAAFKAFLRDEKPAETAGPTQAPGLIRLPEYALPKGAKA</sequence>
<evidence type="ECO:0000313" key="2">
    <source>
        <dbReference type="EMBL" id="MDO9712619.1"/>
    </source>
</evidence>
<keyword evidence="1" id="KW-0472">Membrane</keyword>
<keyword evidence="1" id="KW-0812">Transmembrane</keyword>
<dbReference type="RefSeq" id="WP_305107476.1">
    <property type="nucleotide sequence ID" value="NZ_JAUTWS010000053.1"/>
</dbReference>
<dbReference type="Proteomes" id="UP001243009">
    <property type="component" value="Unassembled WGS sequence"/>
</dbReference>
<evidence type="ECO:0000256" key="1">
    <source>
        <dbReference type="SAM" id="Phobius"/>
    </source>
</evidence>
<reference evidence="2 3" key="1">
    <citation type="submission" date="2023-08" db="EMBL/GenBank/DDBJ databases">
        <title>The draft genome sequence of Paracraurococcus sp. LOR1-02.</title>
        <authorList>
            <person name="Kingkaew E."/>
            <person name="Tanasupawat S."/>
        </authorList>
    </citation>
    <scope>NUCLEOTIDE SEQUENCE [LARGE SCALE GENOMIC DNA]</scope>
    <source>
        <strain evidence="2 3">LOR1-02</strain>
    </source>
</reference>
<dbReference type="EMBL" id="JAUTWS010000053">
    <property type="protein sequence ID" value="MDO9712619.1"/>
    <property type="molecule type" value="Genomic_DNA"/>
</dbReference>
<organism evidence="2 3">
    <name type="scientific">Paracraurococcus lichenis</name>
    <dbReference type="NCBI Taxonomy" id="3064888"/>
    <lineage>
        <taxon>Bacteria</taxon>
        <taxon>Pseudomonadati</taxon>
        <taxon>Pseudomonadota</taxon>
        <taxon>Alphaproteobacteria</taxon>
        <taxon>Acetobacterales</taxon>
        <taxon>Roseomonadaceae</taxon>
        <taxon>Paracraurococcus</taxon>
    </lineage>
</organism>
<evidence type="ECO:0000313" key="3">
    <source>
        <dbReference type="Proteomes" id="UP001243009"/>
    </source>
</evidence>
<gene>
    <name evidence="2" type="ORF">Q7A36_30065</name>
</gene>
<accession>A0ABT9E940</accession>
<feature type="transmembrane region" description="Helical" evidence="1">
    <location>
        <begin position="249"/>
        <end position="272"/>
    </location>
</feature>
<protein>
    <submittedName>
        <fullName evidence="2">Uncharacterized protein</fullName>
    </submittedName>
</protein>
<name>A0ABT9E940_9PROT</name>
<proteinExistence type="predicted"/>
<feature type="transmembrane region" description="Helical" evidence="1">
    <location>
        <begin position="219"/>
        <end position="237"/>
    </location>
</feature>
<keyword evidence="3" id="KW-1185">Reference proteome</keyword>